<feature type="transmembrane region" description="Helical" evidence="1">
    <location>
        <begin position="47"/>
        <end position="69"/>
    </location>
</feature>
<comment type="caution">
    <text evidence="2">The sequence shown here is derived from an EMBL/GenBank/DDBJ whole genome shotgun (WGS) entry which is preliminary data.</text>
</comment>
<keyword evidence="1" id="KW-1133">Transmembrane helix</keyword>
<proteinExistence type="predicted"/>
<keyword evidence="1" id="KW-0472">Membrane</keyword>
<evidence type="ECO:0000313" key="3">
    <source>
        <dbReference type="Proteomes" id="UP000023435"/>
    </source>
</evidence>
<dbReference type="AlphaFoldDB" id="A0A108U4E7"/>
<gene>
    <name evidence="2" type="ORF">AZ78_5024</name>
</gene>
<organism evidence="2 3">
    <name type="scientific">Lysobacter capsici AZ78</name>
    <dbReference type="NCBI Taxonomy" id="1444315"/>
    <lineage>
        <taxon>Bacteria</taxon>
        <taxon>Pseudomonadati</taxon>
        <taxon>Pseudomonadota</taxon>
        <taxon>Gammaproteobacteria</taxon>
        <taxon>Lysobacterales</taxon>
        <taxon>Lysobacteraceae</taxon>
        <taxon>Lysobacter</taxon>
    </lineage>
</organism>
<reference evidence="2 3" key="1">
    <citation type="journal article" date="2014" name="Genome Announc.">
        <title>Draft Genome Sequence of Lysobacter capsici AZ78, a Bacterium Antagonistic to Plant-Pathogenic Oomycetes.</title>
        <authorList>
            <person name="Puopolo G."/>
            <person name="Sonego P."/>
            <person name="Engelen K."/>
            <person name="Pertot I."/>
        </authorList>
    </citation>
    <scope>NUCLEOTIDE SEQUENCE [LARGE SCALE GENOMIC DNA]</scope>
    <source>
        <strain evidence="2 3">AZ78</strain>
    </source>
</reference>
<sequence>MNAMWHDPASSRLMFRLNLAMACLCALESLFLSSTYDLYMPHIVGHYFPAVSVVVVVLYGLHCALLYWTDRGLRRPWEFNALSLPFAGAAVSAWICYQRYFEQL</sequence>
<protein>
    <submittedName>
        <fullName evidence="2">Uncharacterized protein</fullName>
    </submittedName>
</protein>
<accession>A0A108U4E7</accession>
<evidence type="ECO:0000256" key="1">
    <source>
        <dbReference type="SAM" id="Phobius"/>
    </source>
</evidence>
<keyword evidence="3" id="KW-1185">Reference proteome</keyword>
<dbReference type="OrthoDB" id="6026545at2"/>
<evidence type="ECO:0000313" key="2">
    <source>
        <dbReference type="EMBL" id="KWS02357.1"/>
    </source>
</evidence>
<feature type="transmembrane region" description="Helical" evidence="1">
    <location>
        <begin position="81"/>
        <end position="101"/>
    </location>
</feature>
<dbReference type="Proteomes" id="UP000023435">
    <property type="component" value="Unassembled WGS sequence"/>
</dbReference>
<keyword evidence="1" id="KW-0812">Transmembrane</keyword>
<name>A0A108U4E7_9GAMM</name>
<dbReference type="EMBL" id="JAJA02000002">
    <property type="protein sequence ID" value="KWS02357.1"/>
    <property type="molecule type" value="Genomic_DNA"/>
</dbReference>
<dbReference type="RefSeq" id="WP_036102647.1">
    <property type="nucleotide sequence ID" value="NZ_JAJA02000002.1"/>
</dbReference>